<comment type="function">
    <text evidence="10">Ubiquitin ligase protein which is a component of the N-end rule pathway. Recognizes and binds to proteins bearing specific N-terminal residues that are destabilizing according to the N-end rule, leading to their ubiquitination and subsequent degradation.</text>
</comment>
<evidence type="ECO:0000256" key="3">
    <source>
        <dbReference type="ARBA" id="ARBA00022679"/>
    </source>
</evidence>
<dbReference type="Pfam" id="PF18995">
    <property type="entry name" value="PRT6_C"/>
    <property type="match status" value="1"/>
</dbReference>
<dbReference type="FunFam" id="2.10.110.30:FF:000002">
    <property type="entry name" value="Putative e3 ubiquitin-protein ligase ubr3"/>
    <property type="match status" value="1"/>
</dbReference>
<comment type="catalytic activity">
    <reaction evidence="1 10">
        <text>S-ubiquitinyl-[E2 ubiquitin-conjugating enzyme]-L-cysteine + [acceptor protein]-L-lysine = [E2 ubiquitin-conjugating enzyme]-L-cysteine + N(6)-ubiquitinyl-[acceptor protein]-L-lysine.</text>
        <dbReference type="EC" id="2.3.2.27"/>
    </reaction>
</comment>
<keyword evidence="12" id="KW-1133">Transmembrane helix</keyword>
<dbReference type="GO" id="GO:0016567">
    <property type="term" value="P:protein ubiquitination"/>
    <property type="evidence" value="ECO:0007669"/>
    <property type="project" value="UniProtKB-UniRule"/>
</dbReference>
<dbReference type="SUPFAM" id="SSF46785">
    <property type="entry name" value="Winged helix' DNA-binding domain"/>
    <property type="match status" value="1"/>
</dbReference>
<sequence>MNMNFTRFLGISQGTRPNDPLARLRFALETMPGSRKHVFSNGTRADVIKELYDAMWGNYSHLFVTWGTPLAPDVLLGDAQRENIPGVDDLPVPGRGCGHIFKRGESCFRCRDCGLDDSTVMCARCFHATDHTSHNISFSVTQHPGGCCDCGDPEAWSVPLNCPRHPPAPTPPTTQPYTHFPPKPRDRPRTNVPPELRDSLARTIGYALDFLLDTLDFSPDEATPPTEADLGRHPTADPTPTDRFSVILWNDEKHSFDEVIHHLVVTTGMSQIEAVQTANKVDQEGRDIIRTGEDMTQLLKIADSINLIDIGVTVRRAYDTFREQVAAVILEWLLDLTSVRIGSDGTLLREIVATELFAPRKKDTSSLSSSPDASRVYAELKDPARIDWLFLYHTRLWKRPRLHLKQIYVSVLTLSHEHKLTVATHFAAVYHRIVDAYLLVDREVETSIKYFAVQLFTVPSVAGYIVKHNNLLPRILSLLTAFFTNQIDDKRIRPLQPNQPVPALDIESFPFRSKRITSVFNDLRYLVSTPPVQLHVATSQEPLVYVLRLCKLFFGANAQRRAASSHVEYETDAWISVFNASLSLVRIVRAVGEAFQKGSASDLVRAIETVTHHILVICTLSEPHLDPSKYSVKWHQVNFGTSEYQVLQFDVASEWVSFHHSLHWLLAELLKHEELLEENELKNVKNLTEPTLRGVVLKNMSPKGALTVLDFPLRVIAMVAQIRCGLWVRNGFAIRGQLLHYRDFMLRELCYDSDVFLLQAFLTILDPDLVLVTTLDRFGLLEYFNGGLTHPLYDTVALPAMVEEYLYVLITVLSEHSRTAPVRREIVHGLALGPCSYTELTKRVAERLADESAFDAALRNVANFDSNQGKYELRPECYDEVNPFFFHYTRNRREEVDLILRKRLNPKDPGRAIIEPRPLGLDSGPYVRLANLWERETLLRIVYFALWGMVGILERAGPTPPPSADAVLDQTLHLIMLGIIEQPTQWARLAAETKVPDPETKKEQTLIELLCSLENKERFKPLEARIAWCLDKFAARVPEAVQAYRVVKDDPVSAEDREKAKKAAARARQDAIMKQFAAAQKTFLETNSFDDESDEDEDEDLPAPENGGGGFGSCIVCQEELRPGAGQRPFGALCFVQPSRMVRVVRRLGGNVLEESLQVPTSLDRPSEEPKPNPKGKGKASDKPTGILEGWTNSDTKFGLVAQACGHMMHHECFSIYSQSVEQRHTQQNTRNHAENTGRMEYICPLCKSLGNALVPVEGSLFASQGVAERLPPLPEWLRLVRVELLRPNSNYGQRAHLQSDDDGAPGFLFWGAEDSGYPRLTAQVRDGDHRMTDTVRGISRALSLQTMHLRPDSGRLSGTPGSGMYLPEYLCAYTIAATEISLRGQGTHPTVAHGLSDAAQHTIRGIIACLTKLAALQLDPSGDTAANRPSIQEAILHPVLPEWPRKRMPFLLRDPMVVLVEVAAVAPALLPYMATLMYYAHLARTTLTLVAQLDRIPSGALIGKDEASPLLGDVATFTISTVRHCPKLAVRAEQVLATTPDGALARLVHSLTLPFLRRTAILMKSVLPGCIQSEDAEGPGEYERLLSMLKIPPHSTISEHGYIQSLLQNWSQHFGSYMNQVGPQPIARIEYPSPYRLVQLPALLDELFAEQNTLKCRRCKTVPLDAAICLFCGTVCCFQSHCCFDPEDTSKGECNMHLRECGGAVGLYFLVRRCAILYLSAGNGSFGQAPYLDVHGEVDYGMRRGRRQFLNAQRFEELRRVWLTHGIPTFVARKLDGLMDYGGWDGLTNDEQTYTAYCCDIRNTQLSLVTNTGSKLEGPLAIPLFRFGSNYYSICQRNALAGMGVRAALYAQIVLAWVMSLYWPDTFVKNSRAAYMTATAVLVSSLIEWKKNEELSLLDGIVVTLMSGMMVIFVVVSGTTREEPKPNPSHPSQSQADSNNSSPDPTGAPTNNISNSPTAQSTTAQNVSSPNTTPQPAQTAPPASHQSTAEQQAAAKASDCPKPCPPRSYTQWFIRFCFVNLWGGFCFSLWDDPVHFGLEGAKANCTTNGEVILWVFGAEVQATNPGIRIAALVLVSILYFFALCSLFFTLEDILDPVYNFLSSVSWSLKKDNTTQRGTGPIPLHQNPVINKIHYFLHLFAFGTLVYLIVSTEMTIRRNDKQNTMMEWSYGQVIALILLFQQFNDLCSTHVESREKREEMLERRSRTQQADTEAQDSGIPMNVIAPTTQAP</sequence>
<dbReference type="InterPro" id="IPR044046">
    <property type="entry name" value="E3_ligase_UBR-like_C"/>
</dbReference>
<dbReference type="SUPFAM" id="SSF54736">
    <property type="entry name" value="ClpS-like"/>
    <property type="match status" value="1"/>
</dbReference>
<evidence type="ECO:0000256" key="8">
    <source>
        <dbReference type="ARBA" id="ARBA00046341"/>
    </source>
</evidence>
<dbReference type="Proteomes" id="UP000663826">
    <property type="component" value="Unassembled WGS sequence"/>
</dbReference>
<keyword evidence="5 10" id="KW-0863">Zinc-finger</keyword>
<keyword evidence="4 10" id="KW-0479">Metal-binding</keyword>
<dbReference type="EC" id="2.3.2.27" evidence="10"/>
<feature type="region of interest" description="Disordered" evidence="11">
    <location>
        <begin position="1921"/>
        <end position="2003"/>
    </location>
</feature>
<dbReference type="InterPro" id="IPR014719">
    <property type="entry name" value="Ribosomal_bL12_C/ClpS-like"/>
</dbReference>
<keyword evidence="12" id="KW-0472">Membrane</keyword>
<feature type="transmembrane region" description="Helical" evidence="12">
    <location>
        <begin position="2070"/>
        <end position="2091"/>
    </location>
</feature>
<dbReference type="CDD" id="cd16482">
    <property type="entry name" value="RING-H2_UBR1-like"/>
    <property type="match status" value="1"/>
</dbReference>
<dbReference type="InterPro" id="IPR042065">
    <property type="entry name" value="E3_ELL-like"/>
</dbReference>
<feature type="compositionally biased region" description="Polar residues" evidence="11">
    <location>
        <begin position="1931"/>
        <end position="1968"/>
    </location>
</feature>
<evidence type="ECO:0000256" key="12">
    <source>
        <dbReference type="SAM" id="Phobius"/>
    </source>
</evidence>
<dbReference type="Gene3D" id="2.10.110.30">
    <property type="match status" value="1"/>
</dbReference>
<evidence type="ECO:0000256" key="6">
    <source>
        <dbReference type="ARBA" id="ARBA00022786"/>
    </source>
</evidence>
<evidence type="ECO:0000313" key="14">
    <source>
        <dbReference type="EMBL" id="CAE6335262.1"/>
    </source>
</evidence>
<keyword evidence="6 10" id="KW-0833">Ubl conjugation pathway</keyword>
<proteinExistence type="inferred from homology"/>
<evidence type="ECO:0000313" key="15">
    <source>
        <dbReference type="Proteomes" id="UP000663826"/>
    </source>
</evidence>
<evidence type="ECO:0000259" key="13">
    <source>
        <dbReference type="PROSITE" id="PS51157"/>
    </source>
</evidence>
<feature type="compositionally biased region" description="Low complexity" evidence="11">
    <location>
        <begin position="1969"/>
        <end position="1988"/>
    </location>
</feature>
<dbReference type="PROSITE" id="PS51157">
    <property type="entry name" value="ZF_UBR"/>
    <property type="match status" value="1"/>
</dbReference>
<feature type="transmembrane region" description="Helical" evidence="12">
    <location>
        <begin position="1896"/>
        <end position="1917"/>
    </location>
</feature>
<evidence type="ECO:0000256" key="11">
    <source>
        <dbReference type="SAM" id="MobiDB-lite"/>
    </source>
</evidence>
<dbReference type="UniPathway" id="UPA00143"/>
<evidence type="ECO:0000256" key="7">
    <source>
        <dbReference type="ARBA" id="ARBA00022833"/>
    </source>
</evidence>
<feature type="region of interest" description="Disordered" evidence="11">
    <location>
        <begin position="1157"/>
        <end position="1189"/>
    </location>
</feature>
<comment type="caution">
    <text evidence="14">The sequence shown here is derived from an EMBL/GenBank/DDBJ whole genome shotgun (WGS) entry which is preliminary data.</text>
</comment>
<dbReference type="PANTHER" id="PTHR21497">
    <property type="entry name" value="UBIQUITIN LIGASE E3 ALPHA-RELATED"/>
    <property type="match status" value="1"/>
</dbReference>
<comment type="similarity">
    <text evidence="8 10">Belongs to the E3 ubiquitin-protein ligase UBR1-like family.</text>
</comment>
<dbReference type="EMBL" id="CAJMWQ010000049">
    <property type="protein sequence ID" value="CAE6335262.1"/>
    <property type="molecule type" value="Genomic_DNA"/>
</dbReference>
<feature type="zinc finger region" description="UBR-type" evidence="9">
    <location>
        <begin position="95"/>
        <end position="167"/>
    </location>
</feature>
<keyword evidence="7 10" id="KW-0862">Zinc</keyword>
<evidence type="ECO:0000256" key="2">
    <source>
        <dbReference type="ARBA" id="ARBA00004906"/>
    </source>
</evidence>
<dbReference type="Gene3D" id="1.10.10.2670">
    <property type="entry name" value="E3 ubiquitin-protein ligase"/>
    <property type="match status" value="1"/>
</dbReference>
<gene>
    <name evidence="14" type="ORF">RDB_LOCUS1048</name>
</gene>
<feature type="domain" description="UBR-type" evidence="13">
    <location>
        <begin position="95"/>
        <end position="167"/>
    </location>
</feature>
<feature type="region of interest" description="Disordered" evidence="11">
    <location>
        <begin position="2197"/>
        <end position="2231"/>
    </location>
</feature>
<organism evidence="14 15">
    <name type="scientific">Rhizoctonia solani</name>
    <dbReference type="NCBI Taxonomy" id="456999"/>
    <lineage>
        <taxon>Eukaryota</taxon>
        <taxon>Fungi</taxon>
        <taxon>Dikarya</taxon>
        <taxon>Basidiomycota</taxon>
        <taxon>Agaricomycotina</taxon>
        <taxon>Agaricomycetes</taxon>
        <taxon>Cantharellales</taxon>
        <taxon>Ceratobasidiaceae</taxon>
        <taxon>Rhizoctonia</taxon>
    </lineage>
</organism>
<dbReference type="GO" id="GO:0008270">
    <property type="term" value="F:zinc ion binding"/>
    <property type="evidence" value="ECO:0007669"/>
    <property type="project" value="UniProtKB-UniRule"/>
</dbReference>
<evidence type="ECO:0000256" key="10">
    <source>
        <dbReference type="RuleBase" id="RU366018"/>
    </source>
</evidence>
<dbReference type="PANTHER" id="PTHR21497:SF24">
    <property type="entry name" value="E3 UBIQUITIN-PROTEIN LIGASE UBR1"/>
    <property type="match status" value="1"/>
</dbReference>
<dbReference type="InterPro" id="IPR003769">
    <property type="entry name" value="ClpS_core"/>
</dbReference>
<accession>A0A8H2ZYU3</accession>
<feature type="region of interest" description="Disordered" evidence="11">
    <location>
        <begin position="218"/>
        <end position="239"/>
    </location>
</feature>
<dbReference type="InterPro" id="IPR003126">
    <property type="entry name" value="Znf_UBR"/>
</dbReference>
<dbReference type="Pfam" id="PF02207">
    <property type="entry name" value="zf-UBR"/>
    <property type="match status" value="1"/>
</dbReference>
<dbReference type="InterPro" id="IPR036390">
    <property type="entry name" value="WH_DNA-bd_sf"/>
</dbReference>
<evidence type="ECO:0000256" key="5">
    <source>
        <dbReference type="ARBA" id="ARBA00022771"/>
    </source>
</evidence>
<feature type="transmembrane region" description="Helical" evidence="12">
    <location>
        <begin position="1840"/>
        <end position="1862"/>
    </location>
</feature>
<dbReference type="GO" id="GO:0000151">
    <property type="term" value="C:ubiquitin ligase complex"/>
    <property type="evidence" value="ECO:0007669"/>
    <property type="project" value="TreeGrafter"/>
</dbReference>
<comment type="pathway">
    <text evidence="2 10">Protein modification; protein ubiquitination.</text>
</comment>
<dbReference type="Pfam" id="PF22960">
    <property type="entry name" value="WHD_UBR1"/>
    <property type="match status" value="1"/>
</dbReference>
<dbReference type="GO" id="GO:0071596">
    <property type="term" value="P:ubiquitin-dependent protein catabolic process via the N-end rule pathway"/>
    <property type="evidence" value="ECO:0007669"/>
    <property type="project" value="UniProtKB-UniRule"/>
</dbReference>
<protein>
    <recommendedName>
        <fullName evidence="10">E3 ubiquitin-protein ligase</fullName>
        <ecNumber evidence="10">2.3.2.27</ecNumber>
    </recommendedName>
</protein>
<dbReference type="InterPro" id="IPR039164">
    <property type="entry name" value="UBR1-like"/>
</dbReference>
<dbReference type="Gene3D" id="3.30.1390.10">
    <property type="match status" value="1"/>
</dbReference>
<dbReference type="SMART" id="SM00396">
    <property type="entry name" value="ZnF_UBR1"/>
    <property type="match status" value="1"/>
</dbReference>
<feature type="transmembrane region" description="Helical" evidence="12">
    <location>
        <begin position="2135"/>
        <end position="2156"/>
    </location>
</feature>
<reference evidence="14" key="1">
    <citation type="submission" date="2021-01" db="EMBL/GenBank/DDBJ databases">
        <authorList>
            <person name="Kaushik A."/>
        </authorList>
    </citation>
    <scope>NUCLEOTIDE SEQUENCE</scope>
    <source>
        <strain evidence="14">AG1-1B</strain>
    </source>
</reference>
<dbReference type="CDD" id="cd19673">
    <property type="entry name" value="UBR-box_UBR3"/>
    <property type="match status" value="1"/>
</dbReference>
<name>A0A8H2ZYU3_9AGAM</name>
<keyword evidence="12" id="KW-0812">Transmembrane</keyword>
<evidence type="ECO:0000256" key="1">
    <source>
        <dbReference type="ARBA" id="ARBA00000900"/>
    </source>
</evidence>
<feature type="region of interest" description="Disordered" evidence="11">
    <location>
        <begin position="166"/>
        <end position="195"/>
    </location>
</feature>
<dbReference type="GO" id="GO:0061630">
    <property type="term" value="F:ubiquitin protein ligase activity"/>
    <property type="evidence" value="ECO:0007669"/>
    <property type="project" value="UniProtKB-UniRule"/>
</dbReference>
<evidence type="ECO:0000256" key="4">
    <source>
        <dbReference type="ARBA" id="ARBA00022723"/>
    </source>
</evidence>
<dbReference type="Pfam" id="PF02617">
    <property type="entry name" value="ClpS"/>
    <property type="match status" value="1"/>
</dbReference>
<dbReference type="GO" id="GO:0005737">
    <property type="term" value="C:cytoplasm"/>
    <property type="evidence" value="ECO:0007669"/>
    <property type="project" value="TreeGrafter"/>
</dbReference>
<dbReference type="InterPro" id="IPR055194">
    <property type="entry name" value="UBR1-like_WH"/>
</dbReference>
<keyword evidence="3 10" id="KW-0808">Transferase</keyword>
<feature type="compositionally biased region" description="Basic and acidic residues" evidence="11">
    <location>
        <begin position="183"/>
        <end position="195"/>
    </location>
</feature>
<evidence type="ECO:0000256" key="9">
    <source>
        <dbReference type="PROSITE-ProRule" id="PRU00508"/>
    </source>
</evidence>